<organism evidence="1">
    <name type="scientific">marine metagenome</name>
    <dbReference type="NCBI Taxonomy" id="408172"/>
    <lineage>
        <taxon>unclassified sequences</taxon>
        <taxon>metagenomes</taxon>
        <taxon>ecological metagenomes</taxon>
    </lineage>
</organism>
<proteinExistence type="predicted"/>
<protein>
    <submittedName>
        <fullName evidence="1">Uncharacterized protein</fullName>
    </submittedName>
</protein>
<reference evidence="1" key="1">
    <citation type="submission" date="2018-05" db="EMBL/GenBank/DDBJ databases">
        <authorList>
            <person name="Lanie J.A."/>
            <person name="Ng W.-L."/>
            <person name="Kazmierczak K.M."/>
            <person name="Andrzejewski T.M."/>
            <person name="Davidsen T.M."/>
            <person name="Wayne K.J."/>
            <person name="Tettelin H."/>
            <person name="Glass J.I."/>
            <person name="Rusch D."/>
            <person name="Podicherti R."/>
            <person name="Tsui H.-C.T."/>
            <person name="Winkler M.E."/>
        </authorList>
    </citation>
    <scope>NUCLEOTIDE SEQUENCE</scope>
</reference>
<name>A0A383DCI5_9ZZZZ</name>
<accession>A0A383DCI5</accession>
<sequence>LFFCGVILLASLFPSVIFAKPDQKPSLIIANSDQAPDYRKLNFQLFDAC</sequence>
<dbReference type="EMBL" id="UINC01216087">
    <property type="protein sequence ID" value="SVE42081.1"/>
    <property type="molecule type" value="Genomic_DNA"/>
</dbReference>
<dbReference type="AlphaFoldDB" id="A0A383DCI5"/>
<evidence type="ECO:0000313" key="1">
    <source>
        <dbReference type="EMBL" id="SVE42081.1"/>
    </source>
</evidence>
<feature type="non-terminal residue" evidence="1">
    <location>
        <position position="49"/>
    </location>
</feature>
<gene>
    <name evidence="1" type="ORF">METZ01_LOCUS494935</name>
</gene>
<feature type="non-terminal residue" evidence="1">
    <location>
        <position position="1"/>
    </location>
</feature>